<proteinExistence type="predicted"/>
<accession>A0A8K0FY24</accession>
<protein>
    <recommendedName>
        <fullName evidence="3">HTH CENPB-type domain-containing protein</fullName>
    </recommendedName>
</protein>
<organism evidence="1 2">
    <name type="scientific">Ignelater luminosus</name>
    <name type="common">Cucubano</name>
    <name type="synonym">Pyrophorus luminosus</name>
    <dbReference type="NCBI Taxonomy" id="2038154"/>
    <lineage>
        <taxon>Eukaryota</taxon>
        <taxon>Metazoa</taxon>
        <taxon>Ecdysozoa</taxon>
        <taxon>Arthropoda</taxon>
        <taxon>Hexapoda</taxon>
        <taxon>Insecta</taxon>
        <taxon>Pterygota</taxon>
        <taxon>Neoptera</taxon>
        <taxon>Endopterygota</taxon>
        <taxon>Coleoptera</taxon>
        <taxon>Polyphaga</taxon>
        <taxon>Elateriformia</taxon>
        <taxon>Elateroidea</taxon>
        <taxon>Elateridae</taxon>
        <taxon>Agrypninae</taxon>
        <taxon>Pyrophorini</taxon>
        <taxon>Ignelater</taxon>
    </lineage>
</organism>
<gene>
    <name evidence="1" type="ORF">ILUMI_27336</name>
</gene>
<evidence type="ECO:0000313" key="2">
    <source>
        <dbReference type="Proteomes" id="UP000801492"/>
    </source>
</evidence>
<comment type="caution">
    <text evidence="1">The sequence shown here is derived from an EMBL/GenBank/DDBJ whole genome shotgun (WGS) entry which is preliminary data.</text>
</comment>
<dbReference type="AlphaFoldDB" id="A0A8K0FY24"/>
<name>A0A8K0FY24_IGNLU</name>
<keyword evidence="2" id="KW-1185">Reference proteome</keyword>
<dbReference type="Proteomes" id="UP000801492">
    <property type="component" value="Unassembled WGS sequence"/>
</dbReference>
<evidence type="ECO:0008006" key="3">
    <source>
        <dbReference type="Google" id="ProtNLM"/>
    </source>
</evidence>
<evidence type="ECO:0000313" key="1">
    <source>
        <dbReference type="EMBL" id="KAF2878833.1"/>
    </source>
</evidence>
<reference evidence="1" key="1">
    <citation type="submission" date="2019-08" db="EMBL/GenBank/DDBJ databases">
        <title>The genome of the North American firefly Photinus pyralis.</title>
        <authorList>
            <consortium name="Photinus pyralis genome working group"/>
            <person name="Fallon T.R."/>
            <person name="Sander Lower S.E."/>
            <person name="Weng J.-K."/>
        </authorList>
    </citation>
    <scope>NUCLEOTIDE SEQUENCE</scope>
    <source>
        <strain evidence="1">TRF0915ILg1</strain>
        <tissue evidence="1">Whole body</tissue>
    </source>
</reference>
<sequence>MKLGYELAKRNSLKYPLPQDQNEQAGEDWLSYFLSRHPCLSISTPDATSLGNIFTDDDFLSSSVTGRPMHEDNVTTNSNANTIHNLIGTDVNLEEPSTFKCHLIHKTPEKSKFSSQGEAF</sequence>
<dbReference type="EMBL" id="VTPC01091273">
    <property type="protein sequence ID" value="KAF2878833.1"/>
    <property type="molecule type" value="Genomic_DNA"/>
</dbReference>